<feature type="domain" description="UmuC" evidence="17">
    <location>
        <begin position="1"/>
        <end position="176"/>
    </location>
</feature>
<dbReference type="Gene3D" id="1.10.150.20">
    <property type="entry name" value="5' to 3' exonuclease, C-terminal subdomain"/>
    <property type="match status" value="1"/>
</dbReference>
<keyword evidence="9 16" id="KW-0479">Metal-binding</keyword>
<feature type="binding site" evidence="16">
    <location>
        <position position="94"/>
    </location>
    <ligand>
        <name>Mg(2+)</name>
        <dbReference type="ChEBI" id="CHEBI:18420"/>
    </ligand>
</feature>
<evidence type="ECO:0000256" key="12">
    <source>
        <dbReference type="ARBA" id="ARBA00022932"/>
    </source>
</evidence>
<keyword evidence="13 16" id="KW-0238">DNA-binding</keyword>
<accession>A0A2Z4GF28</accession>
<keyword evidence="10 16" id="KW-0227">DNA damage</keyword>
<evidence type="ECO:0000256" key="14">
    <source>
        <dbReference type="ARBA" id="ARBA00023204"/>
    </source>
</evidence>
<dbReference type="Pfam" id="PF11799">
    <property type="entry name" value="IMS_C"/>
    <property type="match status" value="1"/>
</dbReference>
<dbReference type="PROSITE" id="PS50173">
    <property type="entry name" value="UMUC"/>
    <property type="match status" value="1"/>
</dbReference>
<keyword evidence="6 16" id="KW-0808">Transferase</keyword>
<evidence type="ECO:0000256" key="8">
    <source>
        <dbReference type="ARBA" id="ARBA00022705"/>
    </source>
</evidence>
<evidence type="ECO:0000256" key="10">
    <source>
        <dbReference type="ARBA" id="ARBA00022763"/>
    </source>
</evidence>
<protein>
    <recommendedName>
        <fullName evidence="16">DNA polymerase IV</fullName>
        <shortName evidence="16">Pol IV</shortName>
        <ecNumber evidence="16">2.7.7.7</ecNumber>
    </recommendedName>
</protein>
<keyword evidence="12 16" id="KW-0239">DNA-directed DNA polymerase</keyword>
<evidence type="ECO:0000256" key="3">
    <source>
        <dbReference type="ARBA" id="ARBA00011245"/>
    </source>
</evidence>
<dbReference type="GO" id="GO:0006261">
    <property type="term" value="P:DNA-templated DNA replication"/>
    <property type="evidence" value="ECO:0007669"/>
    <property type="project" value="UniProtKB-UniRule"/>
</dbReference>
<dbReference type="Proteomes" id="UP000249873">
    <property type="component" value="Chromosome"/>
</dbReference>
<comment type="cofactor">
    <cofactor evidence="16">
        <name>Mg(2+)</name>
        <dbReference type="ChEBI" id="CHEBI:18420"/>
    </cofactor>
    <text evidence="16">Binds 2 magnesium ions per subunit.</text>
</comment>
<dbReference type="FunFam" id="1.10.150.20:FF:000019">
    <property type="entry name" value="DNA polymerase IV"/>
    <property type="match status" value="1"/>
</dbReference>
<dbReference type="GO" id="GO:0005829">
    <property type="term" value="C:cytosol"/>
    <property type="evidence" value="ECO:0007669"/>
    <property type="project" value="TreeGrafter"/>
</dbReference>
<keyword evidence="19" id="KW-1185">Reference proteome</keyword>
<proteinExistence type="inferred from homology"/>
<evidence type="ECO:0000256" key="13">
    <source>
        <dbReference type="ARBA" id="ARBA00023125"/>
    </source>
</evidence>
<evidence type="ECO:0000259" key="17">
    <source>
        <dbReference type="PROSITE" id="PS50173"/>
    </source>
</evidence>
<dbReference type="InterPro" id="IPR036775">
    <property type="entry name" value="DNA_pol_Y-fam_lit_finger_sf"/>
</dbReference>
<comment type="subcellular location">
    <subcellularLocation>
        <location evidence="1 16">Cytoplasm</location>
    </subcellularLocation>
</comment>
<organism evidence="18 19">
    <name type="scientific">Arcticibacterium luteifluviistationis</name>
    <dbReference type="NCBI Taxonomy" id="1784714"/>
    <lineage>
        <taxon>Bacteria</taxon>
        <taxon>Pseudomonadati</taxon>
        <taxon>Bacteroidota</taxon>
        <taxon>Cytophagia</taxon>
        <taxon>Cytophagales</taxon>
        <taxon>Leadbetterellaceae</taxon>
        <taxon>Arcticibacterium</taxon>
    </lineage>
</organism>
<evidence type="ECO:0000256" key="4">
    <source>
        <dbReference type="ARBA" id="ARBA00022457"/>
    </source>
</evidence>
<dbReference type="Pfam" id="PF21999">
    <property type="entry name" value="IMS_HHH_1"/>
    <property type="match status" value="1"/>
</dbReference>
<keyword evidence="5 16" id="KW-0963">Cytoplasm</keyword>
<reference evidence="18 19" key="1">
    <citation type="submission" date="2018-05" db="EMBL/GenBank/DDBJ databases">
        <title>Complete genome sequence of Arcticibacterium luteifluviistationis SM1504T, a cytophagaceae bacterium isolated from Arctic surface seawater.</title>
        <authorList>
            <person name="Li Y."/>
            <person name="Qin Q.-L."/>
        </authorList>
    </citation>
    <scope>NUCLEOTIDE SEQUENCE [LARGE SCALE GENOMIC DNA]</scope>
    <source>
        <strain evidence="18 19">SM1504</strain>
    </source>
</reference>
<dbReference type="Gene3D" id="3.40.1170.60">
    <property type="match status" value="1"/>
</dbReference>
<evidence type="ECO:0000256" key="7">
    <source>
        <dbReference type="ARBA" id="ARBA00022695"/>
    </source>
</evidence>
<dbReference type="GO" id="GO:0009432">
    <property type="term" value="P:SOS response"/>
    <property type="evidence" value="ECO:0007669"/>
    <property type="project" value="TreeGrafter"/>
</dbReference>
<evidence type="ECO:0000256" key="1">
    <source>
        <dbReference type="ARBA" id="ARBA00004496"/>
    </source>
</evidence>
<dbReference type="GO" id="GO:0003684">
    <property type="term" value="F:damaged DNA binding"/>
    <property type="evidence" value="ECO:0007669"/>
    <property type="project" value="InterPro"/>
</dbReference>
<comment type="similarity">
    <text evidence="2 16">Belongs to the DNA polymerase type-Y family.</text>
</comment>
<evidence type="ECO:0000256" key="5">
    <source>
        <dbReference type="ARBA" id="ARBA00022490"/>
    </source>
</evidence>
<evidence type="ECO:0000256" key="16">
    <source>
        <dbReference type="HAMAP-Rule" id="MF_01113"/>
    </source>
</evidence>
<dbReference type="OrthoDB" id="9808813at2"/>
<evidence type="ECO:0000256" key="15">
    <source>
        <dbReference type="ARBA" id="ARBA00049244"/>
    </source>
</evidence>
<dbReference type="PANTHER" id="PTHR11076">
    <property type="entry name" value="DNA REPAIR POLYMERASE UMUC / TRANSFERASE FAMILY MEMBER"/>
    <property type="match status" value="1"/>
</dbReference>
<dbReference type="GO" id="GO:0003887">
    <property type="term" value="F:DNA-directed DNA polymerase activity"/>
    <property type="evidence" value="ECO:0007669"/>
    <property type="project" value="UniProtKB-UniRule"/>
</dbReference>
<dbReference type="Gene3D" id="3.30.70.270">
    <property type="match status" value="2"/>
</dbReference>
<evidence type="ECO:0000256" key="6">
    <source>
        <dbReference type="ARBA" id="ARBA00022679"/>
    </source>
</evidence>
<dbReference type="AlphaFoldDB" id="A0A2Z4GF28"/>
<evidence type="ECO:0000256" key="11">
    <source>
        <dbReference type="ARBA" id="ARBA00022842"/>
    </source>
</evidence>
<dbReference type="GO" id="GO:0000287">
    <property type="term" value="F:magnesium ion binding"/>
    <property type="evidence" value="ECO:0007669"/>
    <property type="project" value="UniProtKB-UniRule"/>
</dbReference>
<dbReference type="Pfam" id="PF00817">
    <property type="entry name" value="IMS"/>
    <property type="match status" value="1"/>
</dbReference>
<dbReference type="InterPro" id="IPR001126">
    <property type="entry name" value="UmuC"/>
</dbReference>
<dbReference type="KEGG" id="als:DJ013_16345"/>
<name>A0A2Z4GF28_9BACT</name>
<dbReference type="EMBL" id="CP029480">
    <property type="protein sequence ID" value="AWV99657.1"/>
    <property type="molecule type" value="Genomic_DNA"/>
</dbReference>
<dbReference type="FunFam" id="3.40.1170.60:FF:000001">
    <property type="entry name" value="DNA polymerase IV"/>
    <property type="match status" value="1"/>
</dbReference>
<evidence type="ECO:0000256" key="9">
    <source>
        <dbReference type="ARBA" id="ARBA00022723"/>
    </source>
</evidence>
<dbReference type="Gene3D" id="3.30.1490.100">
    <property type="entry name" value="DNA polymerase, Y-family, little finger domain"/>
    <property type="match status" value="1"/>
</dbReference>
<comment type="caution">
    <text evidence="16">Lacks conserved residue(s) required for the propagation of feature annotation.</text>
</comment>
<feature type="active site" evidence="16">
    <location>
        <position position="95"/>
    </location>
</feature>
<evidence type="ECO:0000313" key="18">
    <source>
        <dbReference type="EMBL" id="AWV99657.1"/>
    </source>
</evidence>
<dbReference type="InterPro" id="IPR043128">
    <property type="entry name" value="Rev_trsase/Diguanyl_cyclase"/>
</dbReference>
<dbReference type="FunFam" id="3.30.1490.100:FF:000004">
    <property type="entry name" value="DNA polymerase IV"/>
    <property type="match status" value="1"/>
</dbReference>
<dbReference type="PANTHER" id="PTHR11076:SF33">
    <property type="entry name" value="DNA POLYMERASE KAPPA"/>
    <property type="match status" value="1"/>
</dbReference>
<dbReference type="RefSeq" id="WP_111373025.1">
    <property type="nucleotide sequence ID" value="NZ_CP029480.1"/>
</dbReference>
<sequence length="348" mass="39274">MDAFFASVEQRDNPELKGKPVAVGGSAERGVVAAASYEARKFGVRSAMASKTAKRLCPNLIFVKPRFEEYKNVSNQIREIFLEYTELIEPLSLDEAYLDVTENHKNILLATEIAKQIREKIKAKTGLTASAGISFNKFLAKTASDVNKPNGMFVIKPHQAEAYVETLPIKRFYGVGKVTAEKMTKMGIATGKDLKEKSLEFLVNNFGKAGRYYHEICRGKDNRKVNPDRIRKSIGVENTFSNDLNSPDELYVELDIILAQLWKRVKKARAFGKTLSIKIKYDDFEIITRSRTSQLLIMEEQFISKQAYEMLNALLPSPKGIRLMGLTVSNLEFESDLEGRQIPLIFSI</sequence>
<keyword evidence="11 16" id="KW-0460">Magnesium</keyword>
<dbReference type="NCBIfam" id="NF002677">
    <property type="entry name" value="PRK02406.1"/>
    <property type="match status" value="1"/>
</dbReference>
<comment type="catalytic activity">
    <reaction evidence="15 16">
        <text>DNA(n) + a 2'-deoxyribonucleoside 5'-triphosphate = DNA(n+1) + diphosphate</text>
        <dbReference type="Rhea" id="RHEA:22508"/>
        <dbReference type="Rhea" id="RHEA-COMP:17339"/>
        <dbReference type="Rhea" id="RHEA-COMP:17340"/>
        <dbReference type="ChEBI" id="CHEBI:33019"/>
        <dbReference type="ChEBI" id="CHEBI:61560"/>
        <dbReference type="ChEBI" id="CHEBI:173112"/>
        <dbReference type="EC" id="2.7.7.7"/>
    </reaction>
</comment>
<dbReference type="InterPro" id="IPR022880">
    <property type="entry name" value="DNApol_IV"/>
</dbReference>
<evidence type="ECO:0000313" key="19">
    <source>
        <dbReference type="Proteomes" id="UP000249873"/>
    </source>
</evidence>
<dbReference type="GO" id="GO:0006281">
    <property type="term" value="P:DNA repair"/>
    <property type="evidence" value="ECO:0007669"/>
    <property type="project" value="UniProtKB-UniRule"/>
</dbReference>
<comment type="subunit">
    <text evidence="3 16">Monomer.</text>
</comment>
<keyword evidence="4 16" id="KW-0515">Mutator protein</keyword>
<keyword evidence="8 16" id="KW-0235">DNA replication</keyword>
<dbReference type="CDD" id="cd03586">
    <property type="entry name" value="PolY_Pol_IV_kappa"/>
    <property type="match status" value="1"/>
</dbReference>
<feature type="site" description="Substrate discrimination" evidence="16">
    <location>
        <position position="5"/>
    </location>
</feature>
<dbReference type="InterPro" id="IPR053848">
    <property type="entry name" value="IMS_HHH_1"/>
</dbReference>
<dbReference type="InterPro" id="IPR050116">
    <property type="entry name" value="DNA_polymerase-Y"/>
</dbReference>
<dbReference type="GO" id="GO:0042276">
    <property type="term" value="P:error-prone translesion synthesis"/>
    <property type="evidence" value="ECO:0007669"/>
    <property type="project" value="TreeGrafter"/>
</dbReference>
<comment type="function">
    <text evidence="16">Poorly processive, error-prone DNA polymerase involved in untargeted mutagenesis. Copies undamaged DNA at stalled replication forks, which arise in vivo from mismatched or misaligned primer ends. These misaligned primers can be extended by PolIV. Exhibits no 3'-5' exonuclease (proofreading) activity. May be involved in translesional synthesis, in conjunction with the beta clamp from PolIII.</text>
</comment>
<dbReference type="InterPro" id="IPR043502">
    <property type="entry name" value="DNA/RNA_pol_sf"/>
</dbReference>
<gene>
    <name evidence="16" type="primary">dinB</name>
    <name evidence="18" type="ORF">DJ013_16345</name>
</gene>
<keyword evidence="14 16" id="KW-0234">DNA repair</keyword>
<dbReference type="InterPro" id="IPR017961">
    <property type="entry name" value="DNA_pol_Y-fam_little_finger"/>
</dbReference>
<dbReference type="SUPFAM" id="SSF56672">
    <property type="entry name" value="DNA/RNA polymerases"/>
    <property type="match status" value="1"/>
</dbReference>
<evidence type="ECO:0000256" key="2">
    <source>
        <dbReference type="ARBA" id="ARBA00010945"/>
    </source>
</evidence>
<dbReference type="HAMAP" id="MF_01113">
    <property type="entry name" value="DNApol_IV"/>
    <property type="match status" value="1"/>
</dbReference>
<dbReference type="EC" id="2.7.7.7" evidence="16"/>
<keyword evidence="7 16" id="KW-0548">Nucleotidyltransferase</keyword>
<dbReference type="SUPFAM" id="SSF100879">
    <property type="entry name" value="Lesion bypass DNA polymerase (Y-family), little finger domain"/>
    <property type="match status" value="1"/>
</dbReference>